<dbReference type="Pfam" id="PF03547">
    <property type="entry name" value="Mem_trans"/>
    <property type="match status" value="1"/>
</dbReference>
<dbReference type="Proteomes" id="UP000192342">
    <property type="component" value="Unassembled WGS sequence"/>
</dbReference>
<sequence>MDAFWLLLTCLALGAAVARWAQPPIGLAQMLNWWVINIALPALVLYLVPRIHLDPSLWFLVASQWLVFGGAWLLFEGLGRRLNWSRARIGALVLVCGLGNTSFMGYPMIDALRGQDALALAVIADQLGCFVALAVGGAVVAAMYSGKPANASEIGRRVLRFPPFLALLAALVVGLLGGWPAPVNGVLQPIGQTLTPLALFSVGLRFRPRISRDQALPVVLGLSWKLLLAPLLALALGVVAGSSGQTLHVGVLEAAMAPMISAAILADQHHLDPPLANAVLAFGILLSLLSVPAWHLMLG</sequence>
<organism evidence="9 10">
    <name type="scientific">Oceanococcus atlanticus</name>
    <dbReference type="NCBI Taxonomy" id="1317117"/>
    <lineage>
        <taxon>Bacteria</taxon>
        <taxon>Pseudomonadati</taxon>
        <taxon>Pseudomonadota</taxon>
        <taxon>Gammaproteobacteria</taxon>
        <taxon>Chromatiales</taxon>
        <taxon>Oceanococcaceae</taxon>
        <taxon>Oceanococcus</taxon>
    </lineage>
</organism>
<feature type="transmembrane region" description="Helical" evidence="8">
    <location>
        <begin position="164"/>
        <end position="187"/>
    </location>
</feature>
<feature type="transmembrane region" description="Helical" evidence="8">
    <location>
        <begin position="118"/>
        <end position="144"/>
    </location>
</feature>
<feature type="transmembrane region" description="Helical" evidence="8">
    <location>
        <begin position="278"/>
        <end position="297"/>
    </location>
</feature>
<keyword evidence="5 8" id="KW-0812">Transmembrane</keyword>
<keyword evidence="7 8" id="KW-0472">Membrane</keyword>
<evidence type="ECO:0000313" key="10">
    <source>
        <dbReference type="Proteomes" id="UP000192342"/>
    </source>
</evidence>
<dbReference type="InterPro" id="IPR038770">
    <property type="entry name" value="Na+/solute_symporter_sf"/>
</dbReference>
<evidence type="ECO:0000256" key="8">
    <source>
        <dbReference type="SAM" id="Phobius"/>
    </source>
</evidence>
<evidence type="ECO:0000313" key="9">
    <source>
        <dbReference type="EMBL" id="ORE87455.1"/>
    </source>
</evidence>
<evidence type="ECO:0000256" key="7">
    <source>
        <dbReference type="ARBA" id="ARBA00023136"/>
    </source>
</evidence>
<dbReference type="STRING" id="1317117.ATO7_10447"/>
<comment type="caution">
    <text evidence="9">The sequence shown here is derived from an EMBL/GenBank/DDBJ whole genome shotgun (WGS) entry which is preliminary data.</text>
</comment>
<evidence type="ECO:0000256" key="6">
    <source>
        <dbReference type="ARBA" id="ARBA00022989"/>
    </source>
</evidence>
<evidence type="ECO:0000256" key="5">
    <source>
        <dbReference type="ARBA" id="ARBA00022692"/>
    </source>
</evidence>
<proteinExistence type="inferred from homology"/>
<evidence type="ECO:0000256" key="2">
    <source>
        <dbReference type="ARBA" id="ARBA00010145"/>
    </source>
</evidence>
<keyword evidence="10" id="KW-1185">Reference proteome</keyword>
<gene>
    <name evidence="9" type="ORF">ATO7_10447</name>
</gene>
<feature type="transmembrane region" description="Helical" evidence="8">
    <location>
        <begin position="87"/>
        <end position="106"/>
    </location>
</feature>
<keyword evidence="6 8" id="KW-1133">Transmembrane helix</keyword>
<feature type="transmembrane region" description="Helical" evidence="8">
    <location>
        <begin position="31"/>
        <end position="49"/>
    </location>
</feature>
<evidence type="ECO:0000256" key="3">
    <source>
        <dbReference type="ARBA" id="ARBA00022448"/>
    </source>
</evidence>
<accession>A0A1Y1SEM4</accession>
<comment type="similarity">
    <text evidence="2">Belongs to the auxin efflux carrier (TC 2.A.69) family.</text>
</comment>
<evidence type="ECO:0000256" key="1">
    <source>
        <dbReference type="ARBA" id="ARBA00004651"/>
    </source>
</evidence>
<name>A0A1Y1SEM4_9GAMM</name>
<keyword evidence="3" id="KW-0813">Transport</keyword>
<keyword evidence="4" id="KW-1003">Cell membrane</keyword>
<comment type="subcellular location">
    <subcellularLocation>
        <location evidence="1">Cell membrane</location>
        <topology evidence="1">Multi-pass membrane protein</topology>
    </subcellularLocation>
</comment>
<feature type="transmembrane region" description="Helical" evidence="8">
    <location>
        <begin position="215"/>
        <end position="240"/>
    </location>
</feature>
<dbReference type="GO" id="GO:0005886">
    <property type="term" value="C:plasma membrane"/>
    <property type="evidence" value="ECO:0007669"/>
    <property type="project" value="UniProtKB-SubCell"/>
</dbReference>
<dbReference type="PANTHER" id="PTHR36838:SF1">
    <property type="entry name" value="SLR1864 PROTEIN"/>
    <property type="match status" value="1"/>
</dbReference>
<dbReference type="AlphaFoldDB" id="A0A1Y1SEM4"/>
<reference evidence="9 10" key="1">
    <citation type="submission" date="2013-04" db="EMBL/GenBank/DDBJ databases">
        <title>Oceanococcus atlanticus 22II-S10r2 Genome Sequencing.</title>
        <authorList>
            <person name="Lai Q."/>
            <person name="Li G."/>
            <person name="Shao Z."/>
        </authorList>
    </citation>
    <scope>NUCLEOTIDE SEQUENCE [LARGE SCALE GENOMIC DNA]</scope>
    <source>
        <strain evidence="9 10">22II-S10r2</strain>
    </source>
</reference>
<dbReference type="OrthoDB" id="9786183at2"/>
<evidence type="ECO:0000256" key="4">
    <source>
        <dbReference type="ARBA" id="ARBA00022475"/>
    </source>
</evidence>
<dbReference type="InterPro" id="IPR004776">
    <property type="entry name" value="Mem_transp_PIN-like"/>
</dbReference>
<protein>
    <submittedName>
        <fullName evidence="9">Putative permease</fullName>
    </submittedName>
</protein>
<dbReference type="RefSeq" id="WP_083561685.1">
    <property type="nucleotide sequence ID" value="NZ_AQQV01000002.1"/>
</dbReference>
<dbReference type="GO" id="GO:0055085">
    <property type="term" value="P:transmembrane transport"/>
    <property type="evidence" value="ECO:0007669"/>
    <property type="project" value="InterPro"/>
</dbReference>
<dbReference type="Gene3D" id="1.20.1530.20">
    <property type="match status" value="1"/>
</dbReference>
<dbReference type="PANTHER" id="PTHR36838">
    <property type="entry name" value="AUXIN EFFLUX CARRIER FAMILY PROTEIN"/>
    <property type="match status" value="1"/>
</dbReference>
<feature type="transmembrane region" description="Helical" evidence="8">
    <location>
        <begin position="246"/>
        <end position="266"/>
    </location>
</feature>
<feature type="transmembrane region" description="Helical" evidence="8">
    <location>
        <begin position="56"/>
        <end position="75"/>
    </location>
</feature>
<dbReference type="EMBL" id="AQQV01000002">
    <property type="protein sequence ID" value="ORE87455.1"/>
    <property type="molecule type" value="Genomic_DNA"/>
</dbReference>